<dbReference type="EMBL" id="SMBH01000035">
    <property type="protein sequence ID" value="TCU05396.1"/>
    <property type="molecule type" value="Genomic_DNA"/>
</dbReference>
<evidence type="ECO:0000313" key="1">
    <source>
        <dbReference type="EMBL" id="TCU05396.1"/>
    </source>
</evidence>
<dbReference type="AlphaFoldDB" id="A0A4R3PT17"/>
<reference evidence="1 2" key="1">
    <citation type="submission" date="2019-03" db="EMBL/GenBank/DDBJ databases">
        <title>Genomic Encyclopedia of Type Strains, Phase IV (KMG-V): Genome sequencing to study the core and pangenomes of soil and plant-associated prokaryotes.</title>
        <authorList>
            <person name="Whitman W."/>
        </authorList>
    </citation>
    <scope>NUCLEOTIDE SEQUENCE [LARGE SCALE GENOMIC DNA]</scope>
    <source>
        <strain evidence="1 2">Hc14</strain>
    </source>
</reference>
<organism evidence="1 2">
    <name type="scientific">Rhizobium sullae</name>
    <name type="common">Rhizobium hedysari</name>
    <dbReference type="NCBI Taxonomy" id="50338"/>
    <lineage>
        <taxon>Bacteria</taxon>
        <taxon>Pseudomonadati</taxon>
        <taxon>Pseudomonadota</taxon>
        <taxon>Alphaproteobacteria</taxon>
        <taxon>Hyphomicrobiales</taxon>
        <taxon>Rhizobiaceae</taxon>
        <taxon>Rhizobium/Agrobacterium group</taxon>
        <taxon>Rhizobium</taxon>
    </lineage>
</organism>
<comment type="caution">
    <text evidence="1">The sequence shown here is derived from an EMBL/GenBank/DDBJ whole genome shotgun (WGS) entry which is preliminary data.</text>
</comment>
<gene>
    <name evidence="1" type="ORF">EV132_13523</name>
</gene>
<name>A0A4R3PT17_RHISU</name>
<accession>A0A4R3PT17</accession>
<proteinExistence type="predicted"/>
<evidence type="ECO:0000313" key="2">
    <source>
        <dbReference type="Proteomes" id="UP000294576"/>
    </source>
</evidence>
<sequence length="40" mass="4425">MTPSSDDQPESSHSTYDIVVTFVGFATPIPLRLIPYFPPT</sequence>
<dbReference type="Proteomes" id="UP000294576">
    <property type="component" value="Unassembled WGS sequence"/>
</dbReference>
<protein>
    <submittedName>
        <fullName evidence="1">Uncharacterized protein</fullName>
    </submittedName>
</protein>